<feature type="non-terminal residue" evidence="2">
    <location>
        <position position="207"/>
    </location>
</feature>
<dbReference type="EMBL" id="CAJVPS010019291">
    <property type="protein sequence ID" value="CAG8700513.1"/>
    <property type="molecule type" value="Genomic_DNA"/>
</dbReference>
<accession>A0A9N9HQE0</accession>
<comment type="caution">
    <text evidence="2">The sequence shown here is derived from an EMBL/GenBank/DDBJ whole genome shotgun (WGS) entry which is preliminary data.</text>
</comment>
<dbReference type="Proteomes" id="UP000789508">
    <property type="component" value="Unassembled WGS sequence"/>
</dbReference>
<protein>
    <submittedName>
        <fullName evidence="2">3003_t:CDS:1</fullName>
    </submittedName>
</protein>
<feature type="region of interest" description="Disordered" evidence="1">
    <location>
        <begin position="92"/>
        <end position="117"/>
    </location>
</feature>
<evidence type="ECO:0000313" key="3">
    <source>
        <dbReference type="Proteomes" id="UP000789508"/>
    </source>
</evidence>
<dbReference type="AlphaFoldDB" id="A0A9N9HQE0"/>
<organism evidence="2 3">
    <name type="scientific">Ambispora leptoticha</name>
    <dbReference type="NCBI Taxonomy" id="144679"/>
    <lineage>
        <taxon>Eukaryota</taxon>
        <taxon>Fungi</taxon>
        <taxon>Fungi incertae sedis</taxon>
        <taxon>Mucoromycota</taxon>
        <taxon>Glomeromycotina</taxon>
        <taxon>Glomeromycetes</taxon>
        <taxon>Archaeosporales</taxon>
        <taxon>Ambisporaceae</taxon>
        <taxon>Ambispora</taxon>
    </lineage>
</organism>
<name>A0A9N9HQE0_9GLOM</name>
<feature type="compositionally biased region" description="Polar residues" evidence="1">
    <location>
        <begin position="105"/>
        <end position="117"/>
    </location>
</feature>
<dbReference type="OrthoDB" id="2436760at2759"/>
<reference evidence="2" key="1">
    <citation type="submission" date="2021-06" db="EMBL/GenBank/DDBJ databases">
        <authorList>
            <person name="Kallberg Y."/>
            <person name="Tangrot J."/>
            <person name="Rosling A."/>
        </authorList>
    </citation>
    <scope>NUCLEOTIDE SEQUENCE</scope>
    <source>
        <strain evidence="2">FL130A</strain>
    </source>
</reference>
<evidence type="ECO:0000256" key="1">
    <source>
        <dbReference type="SAM" id="MobiDB-lite"/>
    </source>
</evidence>
<gene>
    <name evidence="2" type="ORF">ALEPTO_LOCUS11555</name>
</gene>
<sequence>MGKKKHNFREFFHLVDPENPKVNKKAVCLSCVRKYTLPVALTKPECFVSNKAKLCRGHLRNCENFKADYNEDEVLEILLRPIPEDARKKAKVTKNDFKSEDESFETSAPTSSSTNQPALKMTKQETLAYYVARPLSEKDRLHFENLVLRMIISNGLPFTFTENQETKETEAALKLQSFHPQELDQPALLEVDSHGNDLHQKIQTKHS</sequence>
<evidence type="ECO:0000313" key="2">
    <source>
        <dbReference type="EMBL" id="CAG8700513.1"/>
    </source>
</evidence>
<feature type="compositionally biased region" description="Basic and acidic residues" evidence="1">
    <location>
        <begin position="92"/>
        <end position="101"/>
    </location>
</feature>
<keyword evidence="3" id="KW-1185">Reference proteome</keyword>
<proteinExistence type="predicted"/>